<keyword evidence="1" id="KW-0547">Nucleotide-binding</keyword>
<keyword evidence="5" id="KW-1185">Reference proteome</keyword>
<dbReference type="PANTHER" id="PTHR10492:SF57">
    <property type="entry name" value="ATP-DEPENDENT DNA HELICASE"/>
    <property type="match status" value="1"/>
</dbReference>
<keyword evidence="1" id="KW-0067">ATP-binding</keyword>
<dbReference type="EC" id="5.6.2.3" evidence="1"/>
<comment type="catalytic activity">
    <reaction evidence="1">
        <text>ATP + H2O = ADP + phosphate + H(+)</text>
        <dbReference type="Rhea" id="RHEA:13065"/>
        <dbReference type="ChEBI" id="CHEBI:15377"/>
        <dbReference type="ChEBI" id="CHEBI:15378"/>
        <dbReference type="ChEBI" id="CHEBI:30616"/>
        <dbReference type="ChEBI" id="CHEBI:43474"/>
        <dbReference type="ChEBI" id="CHEBI:456216"/>
        <dbReference type="EC" id="5.6.2.3"/>
    </reaction>
</comment>
<dbReference type="GO" id="GO:0000723">
    <property type="term" value="P:telomere maintenance"/>
    <property type="evidence" value="ECO:0007669"/>
    <property type="project" value="InterPro"/>
</dbReference>
<dbReference type="AlphaFoldDB" id="A0A2K1JBU2"/>
<comment type="cofactor">
    <cofactor evidence="1">
        <name>Mg(2+)</name>
        <dbReference type="ChEBI" id="CHEBI:18420"/>
    </cofactor>
</comment>
<reference evidence="4" key="3">
    <citation type="submission" date="2020-12" db="UniProtKB">
        <authorList>
            <consortium name="EnsemblPlants"/>
        </authorList>
    </citation>
    <scope>IDENTIFICATION</scope>
</reference>
<dbReference type="Proteomes" id="UP000006727">
    <property type="component" value="Chromosome 15"/>
</dbReference>
<dbReference type="GO" id="GO:0006310">
    <property type="term" value="P:DNA recombination"/>
    <property type="evidence" value="ECO:0007669"/>
    <property type="project" value="UniProtKB-KW"/>
</dbReference>
<keyword evidence="1" id="KW-0233">DNA recombination</keyword>
<name>A0A2K1JBU2_PHYPA</name>
<proteinExistence type="inferred from homology"/>
<evidence type="ECO:0000313" key="5">
    <source>
        <dbReference type="Proteomes" id="UP000006727"/>
    </source>
</evidence>
<protein>
    <recommendedName>
        <fullName evidence="1">ATP-dependent DNA helicase</fullName>
        <ecNumber evidence="1">5.6.2.3</ecNumber>
    </recommendedName>
</protein>
<evidence type="ECO:0000313" key="3">
    <source>
        <dbReference type="EMBL" id="PNR39000.1"/>
    </source>
</evidence>
<dbReference type="GO" id="GO:0016787">
    <property type="term" value="F:hydrolase activity"/>
    <property type="evidence" value="ECO:0007669"/>
    <property type="project" value="UniProtKB-KW"/>
</dbReference>
<dbReference type="Pfam" id="PF05970">
    <property type="entry name" value="PIF1"/>
    <property type="match status" value="1"/>
</dbReference>
<dbReference type="GO" id="GO:0005524">
    <property type="term" value="F:ATP binding"/>
    <property type="evidence" value="ECO:0007669"/>
    <property type="project" value="UniProtKB-KW"/>
</dbReference>
<dbReference type="Gramene" id="Pp3c15_4100V3.1">
    <property type="protein sequence ID" value="Pp3c15_4100V3.1"/>
    <property type="gene ID" value="Pp3c15_4100"/>
</dbReference>
<organism evidence="3">
    <name type="scientific">Physcomitrium patens</name>
    <name type="common">Spreading-leaved earth moss</name>
    <name type="synonym">Physcomitrella patens</name>
    <dbReference type="NCBI Taxonomy" id="3218"/>
    <lineage>
        <taxon>Eukaryota</taxon>
        <taxon>Viridiplantae</taxon>
        <taxon>Streptophyta</taxon>
        <taxon>Embryophyta</taxon>
        <taxon>Bryophyta</taxon>
        <taxon>Bryophytina</taxon>
        <taxon>Bryopsida</taxon>
        <taxon>Funariidae</taxon>
        <taxon>Funariales</taxon>
        <taxon>Funariaceae</taxon>
        <taxon>Physcomitrium</taxon>
    </lineage>
</organism>
<keyword evidence="1" id="KW-0234">DNA repair</keyword>
<sequence length="131" mass="15411">MNNVLNAILLLNNKQQAIYNAPIGAKSNANYNKRCFFSNGLGMLLLNIKKTHLTFEILLNLNVYANYSITKESELRRLLKVIKIFIWDEIPMTNKAVFEVVDKLLCDIISVDQRFDKKNNVYWREIFDKYF</sequence>
<dbReference type="STRING" id="3218.A0A2K1JBU2"/>
<evidence type="ECO:0000259" key="2">
    <source>
        <dbReference type="Pfam" id="PF05970"/>
    </source>
</evidence>
<dbReference type="GO" id="GO:0006281">
    <property type="term" value="P:DNA repair"/>
    <property type="evidence" value="ECO:0007669"/>
    <property type="project" value="UniProtKB-KW"/>
</dbReference>
<dbReference type="GO" id="GO:0043139">
    <property type="term" value="F:5'-3' DNA helicase activity"/>
    <property type="evidence" value="ECO:0007669"/>
    <property type="project" value="UniProtKB-EC"/>
</dbReference>
<reference evidence="3 5" key="1">
    <citation type="journal article" date="2008" name="Science">
        <title>The Physcomitrella genome reveals evolutionary insights into the conquest of land by plants.</title>
        <authorList>
            <person name="Rensing S."/>
            <person name="Lang D."/>
            <person name="Zimmer A."/>
            <person name="Terry A."/>
            <person name="Salamov A."/>
            <person name="Shapiro H."/>
            <person name="Nishiyama T."/>
            <person name="Perroud P.-F."/>
            <person name="Lindquist E."/>
            <person name="Kamisugi Y."/>
            <person name="Tanahashi T."/>
            <person name="Sakakibara K."/>
            <person name="Fujita T."/>
            <person name="Oishi K."/>
            <person name="Shin-I T."/>
            <person name="Kuroki Y."/>
            <person name="Toyoda A."/>
            <person name="Suzuki Y."/>
            <person name="Hashimoto A."/>
            <person name="Yamaguchi K."/>
            <person name="Sugano A."/>
            <person name="Kohara Y."/>
            <person name="Fujiyama A."/>
            <person name="Anterola A."/>
            <person name="Aoki S."/>
            <person name="Ashton N."/>
            <person name="Barbazuk W.B."/>
            <person name="Barker E."/>
            <person name="Bennetzen J."/>
            <person name="Bezanilla M."/>
            <person name="Blankenship R."/>
            <person name="Cho S.H."/>
            <person name="Dutcher S."/>
            <person name="Estelle M."/>
            <person name="Fawcett J.A."/>
            <person name="Gundlach H."/>
            <person name="Hanada K."/>
            <person name="Heyl A."/>
            <person name="Hicks K.A."/>
            <person name="Hugh J."/>
            <person name="Lohr M."/>
            <person name="Mayer K."/>
            <person name="Melkozernov A."/>
            <person name="Murata T."/>
            <person name="Nelson D."/>
            <person name="Pils B."/>
            <person name="Prigge M."/>
            <person name="Reiss B."/>
            <person name="Renner T."/>
            <person name="Rombauts S."/>
            <person name="Rushton P."/>
            <person name="Sanderfoot A."/>
            <person name="Schween G."/>
            <person name="Shiu S.-H."/>
            <person name="Stueber K."/>
            <person name="Theodoulou F.L."/>
            <person name="Tu H."/>
            <person name="Van de Peer Y."/>
            <person name="Verrier P.J."/>
            <person name="Waters E."/>
            <person name="Wood A."/>
            <person name="Yang L."/>
            <person name="Cove D."/>
            <person name="Cuming A."/>
            <person name="Hasebe M."/>
            <person name="Lucas S."/>
            <person name="Mishler D.B."/>
            <person name="Reski R."/>
            <person name="Grigoriev I."/>
            <person name="Quatrano R.S."/>
            <person name="Boore J.L."/>
        </authorList>
    </citation>
    <scope>NUCLEOTIDE SEQUENCE [LARGE SCALE GENOMIC DNA]</scope>
    <source>
        <strain evidence="4 5">cv. Gransden 2004</strain>
    </source>
</reference>
<dbReference type="EMBL" id="ABEU02000015">
    <property type="protein sequence ID" value="PNR39000.1"/>
    <property type="molecule type" value="Genomic_DNA"/>
</dbReference>
<keyword evidence="1" id="KW-0347">Helicase</keyword>
<reference evidence="3 5" key="2">
    <citation type="journal article" date="2018" name="Plant J.">
        <title>The Physcomitrella patens chromosome-scale assembly reveals moss genome structure and evolution.</title>
        <authorList>
            <person name="Lang D."/>
            <person name="Ullrich K.K."/>
            <person name="Murat F."/>
            <person name="Fuchs J."/>
            <person name="Jenkins J."/>
            <person name="Haas F.B."/>
            <person name="Piednoel M."/>
            <person name="Gundlach H."/>
            <person name="Van Bel M."/>
            <person name="Meyberg R."/>
            <person name="Vives C."/>
            <person name="Morata J."/>
            <person name="Symeonidi A."/>
            <person name="Hiss M."/>
            <person name="Muchero W."/>
            <person name="Kamisugi Y."/>
            <person name="Saleh O."/>
            <person name="Blanc G."/>
            <person name="Decker E.L."/>
            <person name="van Gessel N."/>
            <person name="Grimwood J."/>
            <person name="Hayes R.D."/>
            <person name="Graham S.W."/>
            <person name="Gunter L.E."/>
            <person name="McDaniel S.F."/>
            <person name="Hoernstein S.N.W."/>
            <person name="Larsson A."/>
            <person name="Li F.W."/>
            <person name="Perroud P.F."/>
            <person name="Phillips J."/>
            <person name="Ranjan P."/>
            <person name="Rokshar D.S."/>
            <person name="Rothfels C.J."/>
            <person name="Schneider L."/>
            <person name="Shu S."/>
            <person name="Stevenson D.W."/>
            <person name="Thummler F."/>
            <person name="Tillich M."/>
            <person name="Villarreal Aguilar J.C."/>
            <person name="Widiez T."/>
            <person name="Wong G.K."/>
            <person name="Wymore A."/>
            <person name="Zhang Y."/>
            <person name="Zimmer A.D."/>
            <person name="Quatrano R.S."/>
            <person name="Mayer K.F.X."/>
            <person name="Goodstein D."/>
            <person name="Casacuberta J.M."/>
            <person name="Vandepoele K."/>
            <person name="Reski R."/>
            <person name="Cuming A.C."/>
            <person name="Tuskan G.A."/>
            <person name="Maumus F."/>
            <person name="Salse J."/>
            <person name="Schmutz J."/>
            <person name="Rensing S.A."/>
        </authorList>
    </citation>
    <scope>NUCLEOTIDE SEQUENCE [LARGE SCALE GENOMIC DNA]</scope>
    <source>
        <strain evidence="4 5">cv. Gransden 2004</strain>
    </source>
</reference>
<evidence type="ECO:0000313" key="4">
    <source>
        <dbReference type="EnsemblPlants" id="Pp3c15_4100V3.1"/>
    </source>
</evidence>
<keyword evidence="1" id="KW-0378">Hydrolase</keyword>
<dbReference type="InParanoid" id="A0A2K1JBU2"/>
<dbReference type="EnsemblPlants" id="Pp3c15_4100V3.1">
    <property type="protein sequence ID" value="Pp3c15_4100V3.1"/>
    <property type="gene ID" value="Pp3c15_4100"/>
</dbReference>
<accession>A0A2K1JBU2</accession>
<dbReference type="InterPro" id="IPR010285">
    <property type="entry name" value="DNA_helicase_pif1-like_DEAD"/>
</dbReference>
<feature type="domain" description="DNA helicase Pif1-like DEAD-box helicase" evidence="2">
    <location>
        <begin position="38"/>
        <end position="113"/>
    </location>
</feature>
<dbReference type="PANTHER" id="PTHR10492">
    <property type="match status" value="1"/>
</dbReference>
<comment type="similarity">
    <text evidence="1">Belongs to the helicase family.</text>
</comment>
<evidence type="ECO:0000256" key="1">
    <source>
        <dbReference type="RuleBase" id="RU363044"/>
    </source>
</evidence>
<keyword evidence="1" id="KW-0227">DNA damage</keyword>
<gene>
    <name evidence="3" type="ORF">PHYPA_019278</name>
</gene>